<proteinExistence type="inferred from homology"/>
<feature type="domain" description="Peptidase S49" evidence="3">
    <location>
        <begin position="123"/>
        <end position="268"/>
    </location>
</feature>
<organism evidence="4 5">
    <name type="scientific">Candidatus Accumulibacter vicinus</name>
    <dbReference type="NCBI Taxonomy" id="2954382"/>
    <lineage>
        <taxon>Bacteria</taxon>
        <taxon>Pseudomonadati</taxon>
        <taxon>Pseudomonadota</taxon>
        <taxon>Betaproteobacteria</taxon>
        <taxon>Candidatus Accumulibacter</taxon>
    </lineage>
</organism>
<dbReference type="CDD" id="cd07022">
    <property type="entry name" value="S49_Sppa_36K_type"/>
    <property type="match status" value="1"/>
</dbReference>
<dbReference type="EMBL" id="JDSS02000038">
    <property type="protein sequence ID" value="KFB66717.1"/>
    <property type="molecule type" value="Genomic_DNA"/>
</dbReference>
<dbReference type="GO" id="GO:0006508">
    <property type="term" value="P:proteolysis"/>
    <property type="evidence" value="ECO:0007669"/>
    <property type="project" value="InterPro"/>
</dbReference>
<keyword evidence="4" id="KW-0378">Hydrolase</keyword>
<dbReference type="RefSeq" id="WP_273703948.1">
    <property type="nucleotide sequence ID" value="NZ_JDSS02000038.1"/>
</dbReference>
<comment type="similarity">
    <text evidence="1">Belongs to the peptidase S49 family.</text>
</comment>
<dbReference type="Gene3D" id="3.90.226.10">
    <property type="entry name" value="2-enoyl-CoA Hydratase, Chain A, domain 1"/>
    <property type="match status" value="1"/>
</dbReference>
<dbReference type="EC" id="3.4.21.-" evidence="4"/>
<dbReference type="Pfam" id="PF01343">
    <property type="entry name" value="Peptidase_S49"/>
    <property type="match status" value="1"/>
</dbReference>
<dbReference type="AlphaFoldDB" id="A0A084XW73"/>
<dbReference type="PANTHER" id="PTHR42987:SF4">
    <property type="entry name" value="PROTEASE SOHB-RELATED"/>
    <property type="match status" value="1"/>
</dbReference>
<evidence type="ECO:0000259" key="3">
    <source>
        <dbReference type="Pfam" id="PF01343"/>
    </source>
</evidence>
<evidence type="ECO:0000256" key="2">
    <source>
        <dbReference type="SAM" id="MobiDB-lite"/>
    </source>
</evidence>
<comment type="caution">
    <text evidence="4">The sequence shown here is derived from an EMBL/GenBank/DDBJ whole genome shotgun (WGS) entry which is preliminary data.</text>
</comment>
<evidence type="ECO:0000313" key="5">
    <source>
        <dbReference type="Proteomes" id="UP000019812"/>
    </source>
</evidence>
<gene>
    <name evidence="4" type="primary">sppA_1</name>
    <name evidence="4" type="ORF">CAPSK01_003981</name>
</gene>
<sequence>MNIKEERCWAGSTASYESALAAEVKILAGDYTRPEDDTEDPEEDPRLLEVSDGLAVITIHGPLVNSDDPYLEWCGLTGYPEIRDAVLAAVSDPEVKQILLDIDSGGGAVSGCADTATLIREATKVKPVTTYADTMCSAAYWLGCAAGKVYSSKAAVVGSIGVKATFREYSKQNAMEGVTVTVIRAGKYKALADPNEPLTKEAEAQIQAIADANYEVFVDHVAKMRGRTYEYTDKTMADGQEFIGQAAVDVGLTDGVTTFDAVIGGLRKKILASLPKPMDNSNSNKFKLLGIAPNLIEDEGMARKALTEADIAALASGVTLDALQDKPDQEEQTPSTDVATDPVKPETVAESVVTTQAETVVDSVVLVLKSQIKEKDTELLQSGIKVAKLEESVNSLKATIDPLLSIAVKSVTNMAVALKAAPTVTLSSTPEQVLAEHSRFSEMFKKEYPVGGVAAVSATDTPKKDDTYVMTNVTQAQINAVRGTK</sequence>
<name>A0A084XW73_9PROT</name>
<dbReference type="Gene3D" id="6.20.330.10">
    <property type="match status" value="1"/>
</dbReference>
<dbReference type="STRING" id="1457154.CAPSK01_003981"/>
<evidence type="ECO:0000256" key="1">
    <source>
        <dbReference type="ARBA" id="ARBA00008683"/>
    </source>
</evidence>
<dbReference type="SUPFAM" id="SSF52096">
    <property type="entry name" value="ClpP/crotonase"/>
    <property type="match status" value="1"/>
</dbReference>
<dbReference type="InterPro" id="IPR033855">
    <property type="entry name" value="Protein_C"/>
</dbReference>
<dbReference type="Proteomes" id="UP000019812">
    <property type="component" value="Unassembled WGS sequence"/>
</dbReference>
<dbReference type="GO" id="GO:0008233">
    <property type="term" value="F:peptidase activity"/>
    <property type="evidence" value="ECO:0007669"/>
    <property type="project" value="InterPro"/>
</dbReference>
<accession>A0A084XW73</accession>
<dbReference type="PANTHER" id="PTHR42987">
    <property type="entry name" value="PEPTIDASE S49"/>
    <property type="match status" value="1"/>
</dbReference>
<feature type="region of interest" description="Disordered" evidence="2">
    <location>
        <begin position="324"/>
        <end position="345"/>
    </location>
</feature>
<reference evidence="4 5" key="1">
    <citation type="submission" date="2014-07" db="EMBL/GenBank/DDBJ databases">
        <title>Expanding our view of genomic diversity in Candidatus Accumulibacter clades.</title>
        <authorList>
            <person name="Skennerton C.T."/>
            <person name="Barr J.J."/>
            <person name="Slater F.R."/>
            <person name="Bond P.L."/>
            <person name="Tyson G.W."/>
        </authorList>
    </citation>
    <scope>NUCLEOTIDE SEQUENCE [LARGE SCALE GENOMIC DNA]</scope>
    <source>
        <strain evidence="5">SK-01</strain>
    </source>
</reference>
<protein>
    <submittedName>
        <fullName evidence="4">Putative signal peptide peptidase SppA</fullName>
        <ecNumber evidence="4">3.4.21.-</ecNumber>
    </submittedName>
</protein>
<evidence type="ECO:0000313" key="4">
    <source>
        <dbReference type="EMBL" id="KFB66717.1"/>
    </source>
</evidence>
<dbReference type="InterPro" id="IPR029045">
    <property type="entry name" value="ClpP/crotonase-like_dom_sf"/>
</dbReference>
<dbReference type="InterPro" id="IPR002142">
    <property type="entry name" value="Peptidase_S49"/>
</dbReference>